<dbReference type="InterPro" id="IPR004089">
    <property type="entry name" value="MCPsignal_dom"/>
</dbReference>
<accession>A0ABU9BY80</accession>
<feature type="domain" description="HAMP" evidence="5">
    <location>
        <begin position="215"/>
        <end position="266"/>
    </location>
</feature>
<dbReference type="PANTHER" id="PTHR43531:SF7">
    <property type="entry name" value="AEROTAXIS RECEPTOR"/>
    <property type="match status" value="1"/>
</dbReference>
<dbReference type="Pfam" id="PF00015">
    <property type="entry name" value="MCPsignal"/>
    <property type="match status" value="1"/>
</dbReference>
<dbReference type="InterPro" id="IPR035965">
    <property type="entry name" value="PAS-like_dom_sf"/>
</dbReference>
<dbReference type="SMART" id="SM00283">
    <property type="entry name" value="MA"/>
    <property type="match status" value="1"/>
</dbReference>
<keyword evidence="7" id="KW-1185">Reference proteome</keyword>
<evidence type="ECO:0000259" key="5">
    <source>
        <dbReference type="PROSITE" id="PS50885"/>
    </source>
</evidence>
<dbReference type="SMART" id="SM00086">
    <property type="entry name" value="PAC"/>
    <property type="match status" value="1"/>
</dbReference>
<dbReference type="SUPFAM" id="SSF58104">
    <property type="entry name" value="Methyl-accepting chemotaxis protein (MCP) signaling domain"/>
    <property type="match status" value="1"/>
</dbReference>
<evidence type="ECO:0000259" key="4">
    <source>
        <dbReference type="PROSITE" id="PS50111"/>
    </source>
</evidence>
<organism evidence="6 7">
    <name type="scientific">Ideonella lacteola</name>
    <dbReference type="NCBI Taxonomy" id="2984193"/>
    <lineage>
        <taxon>Bacteria</taxon>
        <taxon>Pseudomonadati</taxon>
        <taxon>Pseudomonadota</taxon>
        <taxon>Betaproteobacteria</taxon>
        <taxon>Burkholderiales</taxon>
        <taxon>Sphaerotilaceae</taxon>
        <taxon>Ideonella</taxon>
    </lineage>
</organism>
<dbReference type="InterPro" id="IPR013655">
    <property type="entry name" value="PAS_fold_3"/>
</dbReference>
<dbReference type="Gene3D" id="1.10.287.950">
    <property type="entry name" value="Methyl-accepting chemotaxis protein"/>
    <property type="match status" value="1"/>
</dbReference>
<dbReference type="Pfam" id="PF08447">
    <property type="entry name" value="PAS_3"/>
    <property type="match status" value="1"/>
</dbReference>
<reference evidence="6 7" key="1">
    <citation type="submission" date="2024-04" db="EMBL/GenBank/DDBJ databases">
        <title>Novel species of the genus Ideonella isolated from streams.</title>
        <authorList>
            <person name="Lu H."/>
        </authorList>
    </citation>
    <scope>NUCLEOTIDE SEQUENCE [LARGE SCALE GENOMIC DNA]</scope>
    <source>
        <strain evidence="6 7">DXS29W</strain>
    </source>
</reference>
<dbReference type="PANTHER" id="PTHR43531">
    <property type="entry name" value="PROTEIN ICFG"/>
    <property type="match status" value="1"/>
</dbReference>
<dbReference type="Proteomes" id="UP001371218">
    <property type="component" value="Unassembled WGS sequence"/>
</dbReference>
<dbReference type="Pfam" id="PF00672">
    <property type="entry name" value="HAMP"/>
    <property type="match status" value="1"/>
</dbReference>
<dbReference type="NCBIfam" id="TIGR00229">
    <property type="entry name" value="sensory_box"/>
    <property type="match status" value="1"/>
</dbReference>
<dbReference type="PROSITE" id="PS50885">
    <property type="entry name" value="HAMP"/>
    <property type="match status" value="1"/>
</dbReference>
<evidence type="ECO:0000256" key="1">
    <source>
        <dbReference type="ARBA" id="ARBA00029447"/>
    </source>
</evidence>
<dbReference type="InterPro" id="IPR003660">
    <property type="entry name" value="HAMP_dom"/>
</dbReference>
<evidence type="ECO:0000313" key="6">
    <source>
        <dbReference type="EMBL" id="MEK8033767.1"/>
    </source>
</evidence>
<comment type="caution">
    <text evidence="6">The sequence shown here is derived from an EMBL/GenBank/DDBJ whole genome shotgun (WGS) entry which is preliminary data.</text>
</comment>
<dbReference type="InterPro" id="IPR051310">
    <property type="entry name" value="MCP_chemotaxis"/>
</dbReference>
<dbReference type="RefSeq" id="WP_341428191.1">
    <property type="nucleotide sequence ID" value="NZ_JBBUTG010000021.1"/>
</dbReference>
<evidence type="ECO:0000256" key="2">
    <source>
        <dbReference type="PROSITE-ProRule" id="PRU00284"/>
    </source>
</evidence>
<dbReference type="InterPro" id="IPR004090">
    <property type="entry name" value="Chemotax_Me-accpt_rcpt"/>
</dbReference>
<dbReference type="CDD" id="cd11386">
    <property type="entry name" value="MCP_signal"/>
    <property type="match status" value="1"/>
</dbReference>
<dbReference type="InterPro" id="IPR000014">
    <property type="entry name" value="PAS"/>
</dbReference>
<dbReference type="EMBL" id="JBBUTG010000021">
    <property type="protein sequence ID" value="MEK8033767.1"/>
    <property type="molecule type" value="Genomic_DNA"/>
</dbReference>
<feature type="domain" description="Methyl-accepting transducer" evidence="4">
    <location>
        <begin position="271"/>
        <end position="500"/>
    </location>
</feature>
<dbReference type="SUPFAM" id="SSF55785">
    <property type="entry name" value="PYP-like sensor domain (PAS domain)"/>
    <property type="match status" value="1"/>
</dbReference>
<evidence type="ECO:0000256" key="3">
    <source>
        <dbReference type="SAM" id="MobiDB-lite"/>
    </source>
</evidence>
<name>A0ABU9BY80_9BURK</name>
<gene>
    <name evidence="6" type="ORF">AACH06_23335</name>
</gene>
<dbReference type="PROSITE" id="PS50111">
    <property type="entry name" value="CHEMOTAXIS_TRANSDUC_2"/>
    <property type="match status" value="1"/>
</dbReference>
<evidence type="ECO:0000313" key="7">
    <source>
        <dbReference type="Proteomes" id="UP001371218"/>
    </source>
</evidence>
<keyword evidence="2" id="KW-0807">Transducer</keyword>
<dbReference type="CDD" id="cd00130">
    <property type="entry name" value="PAS"/>
    <property type="match status" value="1"/>
</dbReference>
<feature type="region of interest" description="Disordered" evidence="3">
    <location>
        <begin position="314"/>
        <end position="343"/>
    </location>
</feature>
<protein>
    <submittedName>
        <fullName evidence="6">Methyl-accepting chemotaxis protein</fullName>
    </submittedName>
</protein>
<dbReference type="Gene3D" id="3.30.450.20">
    <property type="entry name" value="PAS domain"/>
    <property type="match status" value="1"/>
</dbReference>
<dbReference type="CDD" id="cd06225">
    <property type="entry name" value="HAMP"/>
    <property type="match status" value="1"/>
</dbReference>
<proteinExistence type="inferred from homology"/>
<dbReference type="InterPro" id="IPR001610">
    <property type="entry name" value="PAC"/>
</dbReference>
<comment type="similarity">
    <text evidence="1">Belongs to the methyl-accepting chemotaxis (MCP) protein family.</text>
</comment>
<sequence>MRLNQPVTQREFLFEDDATLMSTTDKSSRITYANAAFVNASGFSAEQLTGQPHNIVRHPDMPREAFADMWATLQRGESWTGLVKNRRANGDHYWVRANATPVTRAGQITGYLSVRTKPTREEVAGAEALYAGFREGTMAKRYRLHKGVLLRRGWASLFTLNKVLPVRWRLGLPLGLLYLSSVTAAAALGTRGLTLAELAGGMALPAALSMWWLHRQIAVPIEQLRAHAQKVANGSHDTVQTDRVDELGMTQRAVNQLGLMLRWVVSDVASQVGSLKIATDEIAQGNFDLSARTEQAASSLQETASSMEQMSATVKHSADTAEQAAALSTQAGEAAEQGRESVERVNQTMEGIIQSSRKISEIIGVIDGIAFQTNILALNAAVEAARAGEQGRGFAVVAGEVRSLAQRSAHAAKEIKGLITDSSTRVEDGAREVATASDAMSGIGAQIERMRQMINEISTGSREQANGIGQVNQAVSLLDQTTQQNAALVEQSAAAAQSLKYQAAQLVGAVSAFCAV</sequence>
<dbReference type="PRINTS" id="PR00260">
    <property type="entry name" value="CHEMTRNSDUCR"/>
</dbReference>